<dbReference type="PANTHER" id="PTHR42693">
    <property type="entry name" value="ARYLSULFATASE FAMILY MEMBER"/>
    <property type="match status" value="1"/>
</dbReference>
<dbReference type="InterPro" id="IPR017850">
    <property type="entry name" value="Alkaline_phosphatase_core_sf"/>
</dbReference>
<dbReference type="PANTHER" id="PTHR42693:SF53">
    <property type="entry name" value="ENDO-4-O-SULFATASE"/>
    <property type="match status" value="1"/>
</dbReference>
<evidence type="ECO:0000259" key="6">
    <source>
        <dbReference type="Pfam" id="PF00884"/>
    </source>
</evidence>
<dbReference type="InterPro" id="IPR000917">
    <property type="entry name" value="Sulfatase_N"/>
</dbReference>
<dbReference type="Gene3D" id="3.30.1120.10">
    <property type="match status" value="1"/>
</dbReference>
<keyword evidence="4" id="KW-0106">Calcium</keyword>
<keyword evidence="3" id="KW-0378">Hydrolase</keyword>
<comment type="caution">
    <text evidence="7">The sequence shown here is derived from an EMBL/GenBank/DDBJ whole genome shotgun (WGS) entry which is preliminary data.</text>
</comment>
<keyword evidence="8" id="KW-1185">Reference proteome</keyword>
<dbReference type="RefSeq" id="WP_129047784.1">
    <property type="nucleotide sequence ID" value="NZ_SDHX01000001.1"/>
</dbReference>
<proteinExistence type="inferred from homology"/>
<evidence type="ECO:0000313" key="7">
    <source>
        <dbReference type="EMBL" id="RXK56415.1"/>
    </source>
</evidence>
<dbReference type="OrthoDB" id="9762324at2"/>
<gene>
    <name evidence="7" type="ORF">ESB00_11265</name>
</gene>
<name>A0A4Q1CBD7_9BACT</name>
<evidence type="ECO:0000313" key="8">
    <source>
        <dbReference type="Proteomes" id="UP000290218"/>
    </source>
</evidence>
<organism evidence="7 8">
    <name type="scientific">Oleiharenicola lentus</name>
    <dbReference type="NCBI Taxonomy" id="2508720"/>
    <lineage>
        <taxon>Bacteria</taxon>
        <taxon>Pseudomonadati</taxon>
        <taxon>Verrucomicrobiota</taxon>
        <taxon>Opitutia</taxon>
        <taxon>Opitutales</taxon>
        <taxon>Opitutaceae</taxon>
        <taxon>Oleiharenicola</taxon>
    </lineage>
</organism>
<feature type="domain" description="Sulfatase N-terminal" evidence="6">
    <location>
        <begin position="27"/>
        <end position="431"/>
    </location>
</feature>
<dbReference type="GO" id="GO:0046872">
    <property type="term" value="F:metal ion binding"/>
    <property type="evidence" value="ECO:0007669"/>
    <property type="project" value="UniProtKB-KW"/>
</dbReference>
<feature type="chain" id="PRO_5020650633" evidence="5">
    <location>
        <begin position="21"/>
        <end position="541"/>
    </location>
</feature>
<dbReference type="SUPFAM" id="SSF53649">
    <property type="entry name" value="Alkaline phosphatase-like"/>
    <property type="match status" value="1"/>
</dbReference>
<reference evidence="7 8" key="1">
    <citation type="submission" date="2019-01" db="EMBL/GenBank/DDBJ databases">
        <title>Lacunisphaera sp. strain TWA-58.</title>
        <authorList>
            <person name="Chen W.-M."/>
        </authorList>
    </citation>
    <scope>NUCLEOTIDE SEQUENCE [LARGE SCALE GENOMIC DNA]</scope>
    <source>
        <strain evidence="7 8">TWA-58</strain>
    </source>
</reference>
<feature type="signal peptide" evidence="5">
    <location>
        <begin position="1"/>
        <end position="20"/>
    </location>
</feature>
<dbReference type="PROSITE" id="PS00149">
    <property type="entry name" value="SULFATASE_2"/>
    <property type="match status" value="1"/>
</dbReference>
<evidence type="ECO:0000256" key="2">
    <source>
        <dbReference type="ARBA" id="ARBA00022723"/>
    </source>
</evidence>
<dbReference type="InterPro" id="IPR024607">
    <property type="entry name" value="Sulfatase_CS"/>
</dbReference>
<evidence type="ECO:0000256" key="4">
    <source>
        <dbReference type="ARBA" id="ARBA00022837"/>
    </source>
</evidence>
<dbReference type="CDD" id="cd16025">
    <property type="entry name" value="PAS_like"/>
    <property type="match status" value="1"/>
</dbReference>
<dbReference type="Proteomes" id="UP000290218">
    <property type="component" value="Unassembled WGS sequence"/>
</dbReference>
<keyword evidence="2" id="KW-0479">Metal-binding</keyword>
<comment type="similarity">
    <text evidence="1">Belongs to the sulfatase family.</text>
</comment>
<dbReference type="EMBL" id="SDHX01000001">
    <property type="protein sequence ID" value="RXK56415.1"/>
    <property type="molecule type" value="Genomic_DNA"/>
</dbReference>
<dbReference type="FunFam" id="3.40.720.10:FF:000047">
    <property type="entry name" value="Arylsulfatase"/>
    <property type="match status" value="1"/>
</dbReference>
<protein>
    <submittedName>
        <fullName evidence="7">Arylsulfatase</fullName>
    </submittedName>
</protein>
<evidence type="ECO:0000256" key="3">
    <source>
        <dbReference type="ARBA" id="ARBA00022801"/>
    </source>
</evidence>
<evidence type="ECO:0000256" key="1">
    <source>
        <dbReference type="ARBA" id="ARBA00008779"/>
    </source>
</evidence>
<dbReference type="Gene3D" id="3.40.720.10">
    <property type="entry name" value="Alkaline Phosphatase, subunit A"/>
    <property type="match status" value="1"/>
</dbReference>
<accession>A0A4Q1CBD7</accession>
<keyword evidence="5" id="KW-0732">Signal</keyword>
<dbReference type="AlphaFoldDB" id="A0A4Q1CBD7"/>
<dbReference type="InterPro" id="IPR050738">
    <property type="entry name" value="Sulfatase"/>
</dbReference>
<sequence length="541" mass="59451">MKALLTALSTCALLGAFLTAAESPSRPNIVLIMADDMGYSDIGCYGSEIPTPNLDALAAHGLRFSQFYNTARCSPTRAALLTGLNPHQAGMGTLAEDPGKQAKPDAAAGYQEYLNDRCVTLAEALRPAGYRTLMSGKWHLGYHGENKWPLARGFDRFYGIISGASSYFSPKGARGLTLDNTPLPTPADPTYYTTDAFTDHALQFLRESPADRPFFLYLAFTAPHWPLHARAEDIEKFRGKYRGGWDNLRAARFERQKQLGLIPTDTVLSPRDDGARAWNELSIEQQEQLDYRMAVYAAQVHRMDHNIGRLVEHLRTTGKLENTVILFLSDNGGCAEPYTDLGGGAFSAINKPSAGGPGNKNAEGDGGSAYGTGWANASNTPFRRYKSRLHEGGISTPLIVHWPAGLKAKPGSINSAPGYLTDIMPTALELARATYPAKTRSGEAPYALVGRSLCPAIAAQPFPDQTRWLFWEQYNNKAVRHGDWKAVQPAESNGPWELYDLSRDRTELHDLAISEPARIAKMTAAWQQWAETHQVLPKKRP</sequence>
<evidence type="ECO:0000256" key="5">
    <source>
        <dbReference type="SAM" id="SignalP"/>
    </source>
</evidence>
<dbReference type="GO" id="GO:0004065">
    <property type="term" value="F:arylsulfatase activity"/>
    <property type="evidence" value="ECO:0007669"/>
    <property type="project" value="TreeGrafter"/>
</dbReference>
<dbReference type="Pfam" id="PF00884">
    <property type="entry name" value="Sulfatase"/>
    <property type="match status" value="1"/>
</dbReference>